<feature type="region of interest" description="Disordered" evidence="1">
    <location>
        <begin position="117"/>
        <end position="185"/>
    </location>
</feature>
<feature type="compositionally biased region" description="Basic and acidic residues" evidence="1">
    <location>
        <begin position="174"/>
        <end position="185"/>
    </location>
</feature>
<dbReference type="EMBL" id="LNIX01000011">
    <property type="protein sequence ID" value="OXA48634.1"/>
    <property type="molecule type" value="Genomic_DNA"/>
</dbReference>
<accession>A0A226DUZ8</accession>
<sequence length="185" mass="20984">MKTGRYGLDKDEHPTFIPKISFVLVNDTGSLEFDKKQLLHLSINLLKAAMLDPELDITEYKTAVDKILRGGKHHLMSHQTMVLRFDDRREAPLDGAQAVLKSMFNMYNQRIQKQPAESMATVGPPAESMGTKAPAKRLAKYKKAPAESMGTKASAERKAKYKKVQRMRQYKKKAHDERRGSVVLQ</sequence>
<comment type="caution">
    <text evidence="2">The sequence shown here is derived from an EMBL/GenBank/DDBJ whole genome shotgun (WGS) entry which is preliminary data.</text>
</comment>
<evidence type="ECO:0000313" key="3">
    <source>
        <dbReference type="Proteomes" id="UP000198287"/>
    </source>
</evidence>
<feature type="compositionally biased region" description="Basic residues" evidence="1">
    <location>
        <begin position="134"/>
        <end position="143"/>
    </location>
</feature>
<protein>
    <submittedName>
        <fullName evidence="2">Uncharacterized protein</fullName>
    </submittedName>
</protein>
<evidence type="ECO:0000256" key="1">
    <source>
        <dbReference type="SAM" id="MobiDB-lite"/>
    </source>
</evidence>
<keyword evidence="3" id="KW-1185">Reference proteome</keyword>
<organism evidence="2 3">
    <name type="scientific">Folsomia candida</name>
    <name type="common">Springtail</name>
    <dbReference type="NCBI Taxonomy" id="158441"/>
    <lineage>
        <taxon>Eukaryota</taxon>
        <taxon>Metazoa</taxon>
        <taxon>Ecdysozoa</taxon>
        <taxon>Arthropoda</taxon>
        <taxon>Hexapoda</taxon>
        <taxon>Collembola</taxon>
        <taxon>Entomobryomorpha</taxon>
        <taxon>Isotomoidea</taxon>
        <taxon>Isotomidae</taxon>
        <taxon>Proisotominae</taxon>
        <taxon>Folsomia</taxon>
    </lineage>
</organism>
<proteinExistence type="predicted"/>
<feature type="compositionally biased region" description="Basic residues" evidence="1">
    <location>
        <begin position="159"/>
        <end position="173"/>
    </location>
</feature>
<dbReference type="AlphaFoldDB" id="A0A226DUZ8"/>
<evidence type="ECO:0000313" key="2">
    <source>
        <dbReference type="EMBL" id="OXA48634.1"/>
    </source>
</evidence>
<reference evidence="2 3" key="1">
    <citation type="submission" date="2015-12" db="EMBL/GenBank/DDBJ databases">
        <title>The genome of Folsomia candida.</title>
        <authorList>
            <person name="Faddeeva A."/>
            <person name="Derks M.F."/>
            <person name="Anvar Y."/>
            <person name="Smit S."/>
            <person name="Van Straalen N."/>
            <person name="Roelofs D."/>
        </authorList>
    </citation>
    <scope>NUCLEOTIDE SEQUENCE [LARGE SCALE GENOMIC DNA]</scope>
    <source>
        <strain evidence="2 3">VU population</strain>
        <tissue evidence="2">Whole body</tissue>
    </source>
</reference>
<gene>
    <name evidence="2" type="ORF">Fcan01_16490</name>
</gene>
<dbReference type="Proteomes" id="UP000198287">
    <property type="component" value="Unassembled WGS sequence"/>
</dbReference>
<name>A0A226DUZ8_FOLCA</name>